<dbReference type="InterPro" id="IPR008978">
    <property type="entry name" value="HSP20-like_chaperone"/>
</dbReference>
<reference evidence="7 8" key="1">
    <citation type="journal article" date="2022" name="bioRxiv">
        <title>Genomics of Preaxostyla Flagellates Illuminates Evolutionary Transitions and the Path Towards Mitochondrial Loss.</title>
        <authorList>
            <person name="Novak L.V.F."/>
            <person name="Treitli S.C."/>
            <person name="Pyrih J."/>
            <person name="Halakuc P."/>
            <person name="Pipaliya S.V."/>
            <person name="Vacek V."/>
            <person name="Brzon O."/>
            <person name="Soukal P."/>
            <person name="Eme L."/>
            <person name="Dacks J.B."/>
            <person name="Karnkowska A."/>
            <person name="Elias M."/>
            <person name="Hampl V."/>
        </authorList>
    </citation>
    <scope>NUCLEOTIDE SEQUENCE [LARGE SCALE GENOMIC DNA]</scope>
    <source>
        <strain evidence="7">NAU3</strain>
        <tissue evidence="7">Gut</tissue>
    </source>
</reference>
<feature type="compositionally biased region" description="Basic and acidic residues" evidence="5">
    <location>
        <begin position="933"/>
        <end position="943"/>
    </location>
</feature>
<dbReference type="PROSITE" id="PS01031">
    <property type="entry name" value="SHSP"/>
    <property type="match status" value="1"/>
</dbReference>
<evidence type="ECO:0000256" key="4">
    <source>
        <dbReference type="RuleBase" id="RU003616"/>
    </source>
</evidence>
<feature type="compositionally biased region" description="Basic and acidic residues" evidence="5">
    <location>
        <begin position="889"/>
        <end position="902"/>
    </location>
</feature>
<feature type="compositionally biased region" description="Basic and acidic residues" evidence="5">
    <location>
        <begin position="951"/>
        <end position="1006"/>
    </location>
</feature>
<dbReference type="SUPFAM" id="SSF100934">
    <property type="entry name" value="Heat shock protein 70kD (HSP70), C-terminal subdomain"/>
    <property type="match status" value="1"/>
</dbReference>
<dbReference type="Gene3D" id="3.30.30.30">
    <property type="match status" value="1"/>
</dbReference>
<sequence>MLTPRPTFGIDLGTHHAIVTAPLRTFFPEQDIDPQHREFITCALNEDHTRLTPVRILLENQDRTIGLASQRNAAVQNFKSNFGYFDQEYELSDKVLESHLSLNQPQYTVGYGQGNSPTTFTNEQITGMYLRKLIQNCRNPGDLPSDLPTLTTDPNVQIGNSRASIVVSVPTYWKQCHKQSLLSAAQIASLSILSLVQDTTAAAVCYVSTRLPSNAGIRDPFYLLIADFGSQSLQTSLFRVVRTFHGVSISALSHTWTLEASGDKITQTIAQHIADSLLKSHPAHADVINNDAKFANRLLSASEKLKIALSASPIAEQTIEILPGEVETSFVMKRETIVELIAPFNTFIKSTVDRCIAEGIQRIQTSYPDDIKDKEHPTVTIHSAELAGAGSRIPSFQSALELSLQQNPLVTQPITLSRTLNSDEAVAWGCGRLASQLEMDRCIDHAKKANSHLPLPSAVKAANAELQNEIPKTVRVDVKDILTHDIVLYETEQLITSDASEPDGQKLDTIQVISKTTGFPSPFVLPENPTQTLVAFQKGTEYPSKHTARFDMRGRSKPLVSQDPKSKLQVLIDARYVPKDAETDQCQPPRTIQGKHYAIPTSLVSTMLLCDPSSDMTGIVVELDKNGQFSLHSPFYLEHINTEQSSIQRQPRSILLFSSKTPKKQIQTFSDEEQRMMRQDEQTKASEIARNDLESYCYSLLNDCSDNMDGCMTEAACNEFKTKVNSILDKINDESFRQPPLIYNQHMKELKDWIEPVLERKKEKERIKEESLKLNEAVQNGQKVKSRFAALKQFFPEEVSGFETILESALKLQKEVKEKIEDPTSIREEDTSSDSDSGDNEHESLLSASASTTAASLQKAIEIINNLHKERSKRLKEEEQAELLRQKKEKEAQLKAQREQAQRRARQNPFSWMDPFGQYYRGQEDEDDPYAQAREEEERKQQEQRQAALKARQEQLRKAQEERQKQLEEQRRQMEEQRKKELEELQAKRQEEQERLRQRLEQERSQKQASNAESSPIDPRTDYLLPKMDMQEYVDAYVYHVELSGAPKEDIQLSLDGEDLIVTAPRKRYVQSNDPFFGFFGAGYMPREEVTGVYKRIVTLPSDADSSSISADFRNGILIITIPRLNVRRPSRRINIF</sequence>
<dbReference type="Gene3D" id="3.90.640.10">
    <property type="entry name" value="Actin, Chain A, domain 4"/>
    <property type="match status" value="1"/>
</dbReference>
<dbReference type="PANTHER" id="PTHR45639">
    <property type="entry name" value="HSC70CB, ISOFORM G-RELATED"/>
    <property type="match status" value="1"/>
</dbReference>
<dbReference type="SUPFAM" id="SSF53067">
    <property type="entry name" value="Actin-like ATPase domain"/>
    <property type="match status" value="2"/>
</dbReference>
<feature type="compositionally biased region" description="Basic and acidic residues" evidence="5">
    <location>
        <begin position="817"/>
        <end position="830"/>
    </location>
</feature>
<dbReference type="Gene3D" id="2.60.40.790">
    <property type="match status" value="1"/>
</dbReference>
<dbReference type="InterPro" id="IPR043129">
    <property type="entry name" value="ATPase_NBD"/>
</dbReference>
<keyword evidence="7" id="KW-0346">Stress response</keyword>
<dbReference type="InterPro" id="IPR029048">
    <property type="entry name" value="HSP70_C_sf"/>
</dbReference>
<dbReference type="InterPro" id="IPR002068">
    <property type="entry name" value="A-crystallin/Hsp20_dom"/>
</dbReference>
<evidence type="ECO:0000256" key="3">
    <source>
        <dbReference type="PROSITE-ProRule" id="PRU00285"/>
    </source>
</evidence>
<evidence type="ECO:0000256" key="1">
    <source>
        <dbReference type="ARBA" id="ARBA00022741"/>
    </source>
</evidence>
<keyword evidence="1" id="KW-0547">Nucleotide-binding</keyword>
<dbReference type="SUPFAM" id="SSF49764">
    <property type="entry name" value="HSP20-like chaperones"/>
    <property type="match status" value="1"/>
</dbReference>
<organism evidence="7 8">
    <name type="scientific">Blattamonas nauphoetae</name>
    <dbReference type="NCBI Taxonomy" id="2049346"/>
    <lineage>
        <taxon>Eukaryota</taxon>
        <taxon>Metamonada</taxon>
        <taxon>Preaxostyla</taxon>
        <taxon>Oxymonadida</taxon>
        <taxon>Blattamonas</taxon>
    </lineage>
</organism>
<feature type="domain" description="SHSP" evidence="6">
    <location>
        <begin position="1019"/>
        <end position="1137"/>
    </location>
</feature>
<evidence type="ECO:0000313" key="8">
    <source>
        <dbReference type="Proteomes" id="UP001281761"/>
    </source>
</evidence>
<dbReference type="InterPro" id="IPR013126">
    <property type="entry name" value="Hsp_70_fam"/>
</dbReference>
<name>A0ABQ9YFC5_9EUKA</name>
<comment type="caution">
    <text evidence="7">The sequence shown here is derived from an EMBL/GenBank/DDBJ whole genome shotgun (WGS) entry which is preliminary data.</text>
</comment>
<proteinExistence type="inferred from homology"/>
<dbReference type="Proteomes" id="UP001281761">
    <property type="component" value="Unassembled WGS sequence"/>
</dbReference>
<dbReference type="Gene3D" id="3.30.420.40">
    <property type="match status" value="2"/>
</dbReference>
<dbReference type="PANTHER" id="PTHR45639:SF28">
    <property type="entry name" value="HEAT SHOCK PROTEIN-LIKE PROTEIN"/>
    <property type="match status" value="1"/>
</dbReference>
<dbReference type="Pfam" id="PF00012">
    <property type="entry name" value="HSP70"/>
    <property type="match status" value="1"/>
</dbReference>
<protein>
    <submittedName>
        <fullName evidence="7">Heat shock 70 kDa protein 15</fullName>
    </submittedName>
</protein>
<keyword evidence="8" id="KW-1185">Reference proteome</keyword>
<gene>
    <name evidence="7" type="ORF">BLNAU_2710</name>
</gene>
<keyword evidence="2" id="KW-0067">ATP-binding</keyword>
<evidence type="ECO:0000259" key="6">
    <source>
        <dbReference type="PROSITE" id="PS01031"/>
    </source>
</evidence>
<evidence type="ECO:0000313" key="7">
    <source>
        <dbReference type="EMBL" id="KAK2962467.1"/>
    </source>
</evidence>
<dbReference type="PRINTS" id="PR00301">
    <property type="entry name" value="HEATSHOCK70"/>
</dbReference>
<feature type="region of interest" description="Disordered" evidence="5">
    <location>
        <begin position="889"/>
        <end position="1022"/>
    </location>
</feature>
<dbReference type="EMBL" id="JARBJD010000011">
    <property type="protein sequence ID" value="KAK2962467.1"/>
    <property type="molecule type" value="Genomic_DNA"/>
</dbReference>
<evidence type="ECO:0000256" key="2">
    <source>
        <dbReference type="ARBA" id="ARBA00022840"/>
    </source>
</evidence>
<accession>A0ABQ9YFC5</accession>
<comment type="similarity">
    <text evidence="3 4">Belongs to the small heat shock protein (HSP20) family.</text>
</comment>
<dbReference type="Pfam" id="PF00011">
    <property type="entry name" value="HSP20"/>
    <property type="match status" value="1"/>
</dbReference>
<feature type="region of interest" description="Disordered" evidence="5">
    <location>
        <begin position="817"/>
        <end position="851"/>
    </location>
</feature>
<dbReference type="Gene3D" id="1.20.1270.10">
    <property type="match status" value="1"/>
</dbReference>
<dbReference type="CDD" id="cd06503">
    <property type="entry name" value="ATP-synt_Fo_b"/>
    <property type="match status" value="1"/>
</dbReference>
<dbReference type="CDD" id="cd06464">
    <property type="entry name" value="ACD_sHsps-like"/>
    <property type="match status" value="1"/>
</dbReference>
<evidence type="ECO:0000256" key="5">
    <source>
        <dbReference type="SAM" id="MobiDB-lite"/>
    </source>
</evidence>